<dbReference type="AlphaFoldDB" id="A0A9X1BNT3"/>
<keyword evidence="5" id="KW-1185">Reference proteome</keyword>
<reference evidence="4 5" key="1">
    <citation type="submission" date="2021-01" db="EMBL/GenBank/DDBJ databases">
        <title>Piscinibacter sp. Jin2 Genome sequencing and assembly.</title>
        <authorList>
            <person name="Kim I."/>
        </authorList>
    </citation>
    <scope>NUCLEOTIDE SEQUENCE [LARGE SCALE GENOMIC DNA]</scope>
    <source>
        <strain evidence="4 5">Jin2</strain>
    </source>
</reference>
<name>A0A9X1BNT3_9BURK</name>
<accession>A0A9X1BNT3</accession>
<dbReference type="Proteomes" id="UP000643207">
    <property type="component" value="Unassembled WGS sequence"/>
</dbReference>
<comment type="caution">
    <text evidence="4">The sequence shown here is derived from an EMBL/GenBank/DDBJ whole genome shotgun (WGS) entry which is preliminary data.</text>
</comment>
<dbReference type="InterPro" id="IPR036365">
    <property type="entry name" value="PGBD-like_sf"/>
</dbReference>
<dbReference type="Pfam" id="PF14020">
    <property type="entry name" value="DUF4236"/>
    <property type="match status" value="1"/>
</dbReference>
<dbReference type="SUPFAM" id="SSF47090">
    <property type="entry name" value="PGBD-like"/>
    <property type="match status" value="1"/>
</dbReference>
<protein>
    <submittedName>
        <fullName evidence="4">DUF4236 domain-containing protein</fullName>
    </submittedName>
</protein>
<organism evidence="4 5">
    <name type="scientific">Aquariibacter lacus</name>
    <dbReference type="NCBI Taxonomy" id="2801332"/>
    <lineage>
        <taxon>Bacteria</taxon>
        <taxon>Pseudomonadati</taxon>
        <taxon>Pseudomonadota</taxon>
        <taxon>Betaproteobacteria</taxon>
        <taxon>Burkholderiales</taxon>
        <taxon>Sphaerotilaceae</taxon>
        <taxon>Aquariibacter</taxon>
    </lineage>
</organism>
<evidence type="ECO:0000259" key="2">
    <source>
        <dbReference type="Pfam" id="PF01471"/>
    </source>
</evidence>
<keyword evidence="1" id="KW-0812">Transmembrane</keyword>
<dbReference type="EMBL" id="JAERRA010000002">
    <property type="protein sequence ID" value="MBL0720480.1"/>
    <property type="molecule type" value="Genomic_DNA"/>
</dbReference>
<evidence type="ECO:0000313" key="4">
    <source>
        <dbReference type="EMBL" id="MBL0720480.1"/>
    </source>
</evidence>
<feature type="transmembrane region" description="Helical" evidence="1">
    <location>
        <begin position="78"/>
        <end position="102"/>
    </location>
</feature>
<evidence type="ECO:0000259" key="3">
    <source>
        <dbReference type="Pfam" id="PF14020"/>
    </source>
</evidence>
<keyword evidence="1" id="KW-0472">Membrane</keyword>
<dbReference type="RefSeq" id="WP_201826950.1">
    <property type="nucleotide sequence ID" value="NZ_JAERRA010000002.1"/>
</dbReference>
<evidence type="ECO:0000256" key="1">
    <source>
        <dbReference type="SAM" id="Phobius"/>
    </source>
</evidence>
<keyword evidence="1" id="KW-1133">Transmembrane helix</keyword>
<feature type="domain" description="DUF4236" evidence="3">
    <location>
        <begin position="3"/>
        <end position="55"/>
    </location>
</feature>
<dbReference type="InterPro" id="IPR002477">
    <property type="entry name" value="Peptidoglycan-bd-like"/>
</dbReference>
<dbReference type="Gene3D" id="1.10.101.10">
    <property type="entry name" value="PGBD-like superfamily/PGBD"/>
    <property type="match status" value="1"/>
</dbReference>
<dbReference type="InterPro" id="IPR036366">
    <property type="entry name" value="PGBDSf"/>
</dbReference>
<proteinExistence type="predicted"/>
<sequence length="202" mass="21944">MGFRFYKSFPIGKLLRVNVSKSGLSLGIGPPGLNLNIGRRGLRRTVGIPGSGLSWQDSRSWKSLGAKPNTDPQPGRQAAAVGSGGVLLGVLLFLVLGAWLLLRSPTPPAPEPAIPWTARIDAHPPKPPEVRALARAELHELQRLLNQLGHSAGPPDGLEGPRTRAAVRSFLRQHGLERDEELDTDLLRRVRSVADTHEQARR</sequence>
<dbReference type="InterPro" id="IPR025330">
    <property type="entry name" value="DUF4236"/>
</dbReference>
<feature type="domain" description="Peptidoglycan binding-like" evidence="2">
    <location>
        <begin position="136"/>
        <end position="188"/>
    </location>
</feature>
<evidence type="ECO:0000313" key="5">
    <source>
        <dbReference type="Proteomes" id="UP000643207"/>
    </source>
</evidence>
<gene>
    <name evidence="4" type="ORF">JI742_11330</name>
</gene>
<dbReference type="Pfam" id="PF01471">
    <property type="entry name" value="PG_binding_1"/>
    <property type="match status" value="1"/>
</dbReference>